<name>A0ACB7Z547_9ERIC</name>
<proteinExistence type="predicted"/>
<reference evidence="1 2" key="1">
    <citation type="journal article" date="2021" name="Hortic Res">
        <title>High-quality reference genome and annotation aids understanding of berry development for evergreen blueberry (Vaccinium darrowii).</title>
        <authorList>
            <person name="Yu J."/>
            <person name="Hulse-Kemp A.M."/>
            <person name="Babiker E."/>
            <person name="Staton M."/>
        </authorList>
    </citation>
    <scope>NUCLEOTIDE SEQUENCE [LARGE SCALE GENOMIC DNA]</scope>
    <source>
        <strain evidence="2">cv. NJ 8807/NJ 8810</strain>
        <tissue evidence="1">Young leaf</tissue>
    </source>
</reference>
<dbReference type="EMBL" id="CM037154">
    <property type="protein sequence ID" value="KAH7860432.1"/>
    <property type="molecule type" value="Genomic_DNA"/>
</dbReference>
<keyword evidence="2" id="KW-1185">Reference proteome</keyword>
<accession>A0ACB7Z547</accession>
<gene>
    <name evidence="1" type="ORF">Vadar_013325</name>
</gene>
<protein>
    <submittedName>
        <fullName evidence="1">Uncharacterized protein</fullName>
    </submittedName>
</protein>
<organism evidence="1 2">
    <name type="scientific">Vaccinium darrowii</name>
    <dbReference type="NCBI Taxonomy" id="229202"/>
    <lineage>
        <taxon>Eukaryota</taxon>
        <taxon>Viridiplantae</taxon>
        <taxon>Streptophyta</taxon>
        <taxon>Embryophyta</taxon>
        <taxon>Tracheophyta</taxon>
        <taxon>Spermatophyta</taxon>
        <taxon>Magnoliopsida</taxon>
        <taxon>eudicotyledons</taxon>
        <taxon>Gunneridae</taxon>
        <taxon>Pentapetalae</taxon>
        <taxon>asterids</taxon>
        <taxon>Ericales</taxon>
        <taxon>Ericaceae</taxon>
        <taxon>Vaccinioideae</taxon>
        <taxon>Vaccinieae</taxon>
        <taxon>Vaccinium</taxon>
    </lineage>
</organism>
<evidence type="ECO:0000313" key="2">
    <source>
        <dbReference type="Proteomes" id="UP000828048"/>
    </source>
</evidence>
<dbReference type="Proteomes" id="UP000828048">
    <property type="component" value="Chromosome 4"/>
</dbReference>
<sequence>MPPGFEAKADGNHPHQLYAIENANDGMVGQAVTGVVQAAFDSGYLLTVQIGNSNASFSGVVFKPGHYVPISKENDVAPDVQTIRRNEIFLPVENQTRKRRPRSKGRTEQHRDLHGVETIHLSNGLTVSNIVKPPPGLRGTVVPVVLQPVNLSNALRTSNQVPPAPSQAATAKTVVSHIENSPLRQDLNGKLSAEDSGRRSEGDINNLNEPLFLEPLQMIGFDNPNQTKPVPKPSGNNYSMGMGKMTALLQALQGNTTEPGA</sequence>
<comment type="caution">
    <text evidence="1">The sequence shown here is derived from an EMBL/GenBank/DDBJ whole genome shotgun (WGS) entry which is preliminary data.</text>
</comment>
<evidence type="ECO:0000313" key="1">
    <source>
        <dbReference type="EMBL" id="KAH7860432.1"/>
    </source>
</evidence>